<keyword evidence="2" id="KW-1185">Reference proteome</keyword>
<evidence type="ECO:0000313" key="2">
    <source>
        <dbReference type="Proteomes" id="UP000236743"/>
    </source>
</evidence>
<proteinExistence type="predicted"/>
<reference evidence="1 2" key="1">
    <citation type="submission" date="2016-10" db="EMBL/GenBank/DDBJ databases">
        <authorList>
            <person name="de Groot N.N."/>
        </authorList>
    </citation>
    <scope>NUCLEOTIDE SEQUENCE [LARGE SCALE GENOMIC DNA]</scope>
    <source>
        <strain evidence="1 2">DSM 26656</strain>
    </source>
</reference>
<sequence>MWTPPKVIRVSAWFSRLFEAELKRPQPDRILVDREGQAYLPTRAVQLRGNARANDRR</sequence>
<dbReference type="EMBL" id="FNUY01000008">
    <property type="protein sequence ID" value="SEG64776.1"/>
    <property type="molecule type" value="Genomic_DNA"/>
</dbReference>
<protein>
    <submittedName>
        <fullName evidence="1">Uncharacterized protein</fullName>
    </submittedName>
</protein>
<dbReference type="Proteomes" id="UP000236743">
    <property type="component" value="Unassembled WGS sequence"/>
</dbReference>
<gene>
    <name evidence="1" type="ORF">SAMN04488115_108125</name>
</gene>
<organism evidence="1 2">
    <name type="scientific">Bosea lathyri</name>
    <dbReference type="NCBI Taxonomy" id="1036778"/>
    <lineage>
        <taxon>Bacteria</taxon>
        <taxon>Pseudomonadati</taxon>
        <taxon>Pseudomonadota</taxon>
        <taxon>Alphaproteobacteria</taxon>
        <taxon>Hyphomicrobiales</taxon>
        <taxon>Boseaceae</taxon>
        <taxon>Bosea</taxon>
    </lineage>
</organism>
<accession>A0A1H6BX72</accession>
<name>A0A1H6BX72_9HYPH</name>
<dbReference type="AlphaFoldDB" id="A0A1H6BX72"/>
<evidence type="ECO:0000313" key="1">
    <source>
        <dbReference type="EMBL" id="SEG64776.1"/>
    </source>
</evidence>